<accession>A0AAD5XQH5</accession>
<protein>
    <recommendedName>
        <fullName evidence="2">Fatty acid desaturase domain-containing protein</fullName>
    </recommendedName>
</protein>
<dbReference type="GO" id="GO:0006629">
    <property type="term" value="P:lipid metabolic process"/>
    <property type="evidence" value="ECO:0007669"/>
    <property type="project" value="InterPro"/>
</dbReference>
<dbReference type="AlphaFoldDB" id="A0AAD5XQH5"/>
<dbReference type="PANTHER" id="PTHR32100">
    <property type="entry name" value="OMEGA-6 FATTY ACID DESATURASE, CHLOROPLASTIC"/>
    <property type="match status" value="1"/>
</dbReference>
<dbReference type="Pfam" id="PF00487">
    <property type="entry name" value="FA_desaturase"/>
    <property type="match status" value="1"/>
</dbReference>
<evidence type="ECO:0000259" key="2">
    <source>
        <dbReference type="Pfam" id="PF00487"/>
    </source>
</evidence>
<evidence type="ECO:0000313" key="4">
    <source>
        <dbReference type="Proteomes" id="UP001212152"/>
    </source>
</evidence>
<dbReference type="InterPro" id="IPR012171">
    <property type="entry name" value="Fatty_acid_desaturase"/>
</dbReference>
<comment type="caution">
    <text evidence="3">The sequence shown here is derived from an EMBL/GenBank/DDBJ whole genome shotgun (WGS) entry which is preliminary data.</text>
</comment>
<evidence type="ECO:0000256" key="1">
    <source>
        <dbReference type="SAM" id="Phobius"/>
    </source>
</evidence>
<keyword evidence="1" id="KW-0812">Transmembrane</keyword>
<keyword evidence="4" id="KW-1185">Reference proteome</keyword>
<feature type="domain" description="Fatty acid desaturase" evidence="2">
    <location>
        <begin position="87"/>
        <end position="338"/>
    </location>
</feature>
<feature type="transmembrane region" description="Helical" evidence="1">
    <location>
        <begin position="243"/>
        <end position="264"/>
    </location>
</feature>
<name>A0AAD5XQH5_9FUNG</name>
<dbReference type="InterPro" id="IPR005804">
    <property type="entry name" value="FA_desaturase_dom"/>
</dbReference>
<evidence type="ECO:0000313" key="3">
    <source>
        <dbReference type="EMBL" id="KAJ3183518.1"/>
    </source>
</evidence>
<gene>
    <name evidence="3" type="ORF">HDU87_006841</name>
</gene>
<feature type="transmembrane region" description="Helical" evidence="1">
    <location>
        <begin position="182"/>
        <end position="198"/>
    </location>
</feature>
<sequence>MPASAEAAPPPPVATHRVPASVAAKEANLPGSDINLGALRKALPPHVFEKSLVRSLAYGIFDVAVLTALFAGYRAYFNPLEHWSLSQWAAYTVWAQVVGFFMWSVFVVGHDCGHGSFSDYKGVNAVVGHITHGFLMVPFWPWARSHAQHHAYHNHKDKDMSHVWSTPAEEGTGGRVVKDQPFLIPFAYTFLYLLAGFTDGSHYVPWSKLFRNNKERAQCVISTGVVLAYLIAIRWAAGSWTAFTAGYFVPWLIYNTWLYGVTYLQHHSNDTQVYSDEHWTFTTGGVQTVDRVYGLGLLDKLMHNITDGHVVHHLFYTSIPHYSLMDATPGVAKSLGTAYRKVDGFPLVEFIKSHMYWTRPRLTWMPEQRIWKMVKQQDAKKQE</sequence>
<feature type="transmembrane region" description="Helical" evidence="1">
    <location>
        <begin position="219"/>
        <end position="237"/>
    </location>
</feature>
<feature type="transmembrane region" description="Helical" evidence="1">
    <location>
        <begin position="56"/>
        <end position="76"/>
    </location>
</feature>
<feature type="transmembrane region" description="Helical" evidence="1">
    <location>
        <begin position="88"/>
        <end position="110"/>
    </location>
</feature>
<feature type="transmembrane region" description="Helical" evidence="1">
    <location>
        <begin position="122"/>
        <end position="143"/>
    </location>
</feature>
<proteinExistence type="predicted"/>
<reference evidence="3" key="1">
    <citation type="submission" date="2020-05" db="EMBL/GenBank/DDBJ databases">
        <title>Phylogenomic resolution of chytrid fungi.</title>
        <authorList>
            <person name="Stajich J.E."/>
            <person name="Amses K."/>
            <person name="Simmons R."/>
            <person name="Seto K."/>
            <person name="Myers J."/>
            <person name="Bonds A."/>
            <person name="Quandt C.A."/>
            <person name="Barry K."/>
            <person name="Liu P."/>
            <person name="Grigoriev I."/>
            <person name="Longcore J.E."/>
            <person name="James T.Y."/>
        </authorList>
    </citation>
    <scope>NUCLEOTIDE SEQUENCE</scope>
    <source>
        <strain evidence="3">JEL0379</strain>
    </source>
</reference>
<dbReference type="Proteomes" id="UP001212152">
    <property type="component" value="Unassembled WGS sequence"/>
</dbReference>
<dbReference type="CDD" id="cd03507">
    <property type="entry name" value="Delta12-FADS-like"/>
    <property type="match status" value="1"/>
</dbReference>
<dbReference type="GO" id="GO:0016491">
    <property type="term" value="F:oxidoreductase activity"/>
    <property type="evidence" value="ECO:0007669"/>
    <property type="project" value="InterPro"/>
</dbReference>
<dbReference type="EMBL" id="JADGJQ010000006">
    <property type="protein sequence ID" value="KAJ3183518.1"/>
    <property type="molecule type" value="Genomic_DNA"/>
</dbReference>
<organism evidence="3 4">
    <name type="scientific">Geranomyces variabilis</name>
    <dbReference type="NCBI Taxonomy" id="109894"/>
    <lineage>
        <taxon>Eukaryota</taxon>
        <taxon>Fungi</taxon>
        <taxon>Fungi incertae sedis</taxon>
        <taxon>Chytridiomycota</taxon>
        <taxon>Chytridiomycota incertae sedis</taxon>
        <taxon>Chytridiomycetes</taxon>
        <taxon>Spizellomycetales</taxon>
        <taxon>Powellomycetaceae</taxon>
        <taxon>Geranomyces</taxon>
    </lineage>
</organism>
<keyword evidence="1" id="KW-1133">Transmembrane helix</keyword>
<keyword evidence="1" id="KW-0472">Membrane</keyword>